<dbReference type="EC" id="2.7.13.3" evidence="2"/>
<dbReference type="InterPro" id="IPR013655">
    <property type="entry name" value="PAS_fold_3"/>
</dbReference>
<keyword evidence="4" id="KW-0808">Transferase</keyword>
<evidence type="ECO:0000313" key="9">
    <source>
        <dbReference type="EMBL" id="RKI13937.1"/>
    </source>
</evidence>
<evidence type="ECO:0000313" key="10">
    <source>
        <dbReference type="Proteomes" id="UP000278907"/>
    </source>
</evidence>
<dbReference type="InterPro" id="IPR003018">
    <property type="entry name" value="GAF"/>
</dbReference>
<dbReference type="Pfam" id="PF08447">
    <property type="entry name" value="PAS_3"/>
    <property type="match status" value="1"/>
</dbReference>
<dbReference type="RefSeq" id="WP_120583251.1">
    <property type="nucleotide sequence ID" value="NZ_RAWI01000034.1"/>
</dbReference>
<evidence type="ECO:0000256" key="1">
    <source>
        <dbReference type="ARBA" id="ARBA00000085"/>
    </source>
</evidence>
<dbReference type="Gene3D" id="3.30.450.20">
    <property type="entry name" value="PAS domain"/>
    <property type="match status" value="1"/>
</dbReference>
<protein>
    <recommendedName>
        <fullName evidence="2">histidine kinase</fullName>
        <ecNumber evidence="2">2.7.13.3</ecNumber>
    </recommendedName>
</protein>
<accession>A0ABX9QQJ3</accession>
<evidence type="ECO:0000259" key="7">
    <source>
        <dbReference type="PROSITE" id="PS50109"/>
    </source>
</evidence>
<dbReference type="CDD" id="cd00130">
    <property type="entry name" value="PAS"/>
    <property type="match status" value="1"/>
</dbReference>
<gene>
    <name evidence="9" type="ORF">D7Y13_06930</name>
</gene>
<dbReference type="Proteomes" id="UP000278907">
    <property type="component" value="Unassembled WGS sequence"/>
</dbReference>
<dbReference type="SMART" id="SM00388">
    <property type="entry name" value="HisKA"/>
    <property type="match status" value="1"/>
</dbReference>
<dbReference type="PROSITE" id="PS50113">
    <property type="entry name" value="PAC"/>
    <property type="match status" value="1"/>
</dbReference>
<evidence type="ECO:0000259" key="8">
    <source>
        <dbReference type="PROSITE" id="PS50113"/>
    </source>
</evidence>
<dbReference type="InterPro" id="IPR005467">
    <property type="entry name" value="His_kinase_dom"/>
</dbReference>
<feature type="region of interest" description="Disordered" evidence="6">
    <location>
        <begin position="56"/>
        <end position="81"/>
    </location>
</feature>
<dbReference type="InterPro" id="IPR004358">
    <property type="entry name" value="Sig_transdc_His_kin-like_C"/>
</dbReference>
<dbReference type="PROSITE" id="PS50109">
    <property type="entry name" value="HIS_KIN"/>
    <property type="match status" value="1"/>
</dbReference>
<dbReference type="SMART" id="SM00065">
    <property type="entry name" value="GAF"/>
    <property type="match status" value="3"/>
</dbReference>
<dbReference type="Pfam" id="PF02518">
    <property type="entry name" value="HATPase_c"/>
    <property type="match status" value="1"/>
</dbReference>
<proteinExistence type="predicted"/>
<dbReference type="InterPro" id="IPR003594">
    <property type="entry name" value="HATPase_dom"/>
</dbReference>
<dbReference type="SUPFAM" id="SSF55874">
    <property type="entry name" value="ATPase domain of HSP90 chaperone/DNA topoisomerase II/histidine kinase"/>
    <property type="match status" value="1"/>
</dbReference>
<sequence>MPEPSLEPSAEPSGETPPVMEATNAVRLADAGGVSDFARAPEPLDAAAQVGVWNLSERVLEDSPPSRGPGEGNDSPEGRNQDVKVASANSLTDLDVASARDVSELRASRSSGPPELTASAVSTRDAADGVKDPPVSRTGAAPVLALPPEAGAPSHAFGEEGRFAFLARAGEVLSSSLDEPTVLRQLADLVVPGLADWCVVDLITPAGTVVRRAAAHRDPSLVPDAYAIAERWPLRVGGPTGVPHVLGTGQPYLLPDVPEAYVQAAVARGDGRLAEAWRLGCRSVMLVPLEARGRVLGCLSLMRGTSDRRYGEQDLALAHELARRAALSLDNAALYGEARQAQARTARLQAVTAALSRAATEDAVAQVLAREVWEASGATRVAVLALEEDGGLRPLRLLGYSEDALARFLRPQDEDAFPRMLQDCRREAWWFSSQEEFLRQHPQAAGFARSQGPGARAVVPLWGETRVQGLLLLAWPEARAFSPSERSFLEALAHQCAQALERAALYEALRERTERLRQALVTGDMGTWRVDLGRAKETRDAALNHMLGLPAVDSSSAVGDFLSRLHAEDRPYVEAEFHRYQRQPPCFFELEFRVVRRDGGVRWLHSVGQSFPGPDGKVAYLTGAMADITRRKEAEERLQLLLDASRVLALRLDDVEQTLPEVAKLVANHVATGCRVDLASPDGTLRRVTAAHRASAHDARWKDTPSDRESGPTQPALQCFASGEVCFLSHLDAQRGDALSVHVDGVSPTSVLAVPLRARGRVLGVITLFTAVPQRALVAADVTMVEELALRIGVALENARLFHDAQSAVRLRDEFLSVASHELKTPLTSLILQHNLIGRALEVAGASGLVTGRLTTAQRQVLRLTALVDNLLDVSRLSLGKLALERTEVDLAQLTRDAVERLEEVFAQSRCPVRVDLPRTLTGQWDALRLDQVLVNLLTNAAKYGAGHPVSVRAGTGAEGEAWLEVRDEGIGIDAAALPRLFGRFERAVSDRHYGGMGLGLYISRQIVEALGGRIDVDSQPGQGATFTLRLPRHAAPDTQSRPPQDS</sequence>
<evidence type="ECO:0000256" key="6">
    <source>
        <dbReference type="SAM" id="MobiDB-lite"/>
    </source>
</evidence>
<feature type="region of interest" description="Disordered" evidence="6">
    <location>
        <begin position="102"/>
        <end position="134"/>
    </location>
</feature>
<comment type="catalytic activity">
    <reaction evidence="1">
        <text>ATP + protein L-histidine = ADP + protein N-phospho-L-histidine.</text>
        <dbReference type="EC" id="2.7.13.3"/>
    </reaction>
</comment>
<dbReference type="SUPFAM" id="SSF55781">
    <property type="entry name" value="GAF domain-like"/>
    <property type="match status" value="3"/>
</dbReference>
<dbReference type="SUPFAM" id="SSF55785">
    <property type="entry name" value="PYP-like sensor domain (PAS domain)"/>
    <property type="match status" value="1"/>
</dbReference>
<evidence type="ECO:0000256" key="2">
    <source>
        <dbReference type="ARBA" id="ARBA00012438"/>
    </source>
</evidence>
<dbReference type="InterPro" id="IPR001610">
    <property type="entry name" value="PAC"/>
</dbReference>
<evidence type="ECO:0000256" key="5">
    <source>
        <dbReference type="ARBA" id="ARBA00022777"/>
    </source>
</evidence>
<dbReference type="Gene3D" id="1.10.287.130">
    <property type="match status" value="1"/>
</dbReference>
<dbReference type="InterPro" id="IPR035965">
    <property type="entry name" value="PAS-like_dom_sf"/>
</dbReference>
<name>A0ABX9QQJ3_9BACT</name>
<feature type="domain" description="PAC" evidence="8">
    <location>
        <begin position="588"/>
        <end position="640"/>
    </location>
</feature>
<dbReference type="InterPro" id="IPR000014">
    <property type="entry name" value="PAS"/>
</dbReference>
<dbReference type="PANTHER" id="PTHR43047">
    <property type="entry name" value="TWO-COMPONENT HISTIDINE PROTEIN KINASE"/>
    <property type="match status" value="1"/>
</dbReference>
<keyword evidence="10" id="KW-1185">Reference proteome</keyword>
<organism evidence="9 10">
    <name type="scientific">Corallococcus praedator</name>
    <dbReference type="NCBI Taxonomy" id="2316724"/>
    <lineage>
        <taxon>Bacteria</taxon>
        <taxon>Pseudomonadati</taxon>
        <taxon>Myxococcota</taxon>
        <taxon>Myxococcia</taxon>
        <taxon>Myxococcales</taxon>
        <taxon>Cystobacterineae</taxon>
        <taxon>Myxococcaceae</taxon>
        <taxon>Corallococcus</taxon>
    </lineage>
</organism>
<dbReference type="EMBL" id="RAWI01000034">
    <property type="protein sequence ID" value="RKI13937.1"/>
    <property type="molecule type" value="Genomic_DNA"/>
</dbReference>
<keyword evidence="3" id="KW-0597">Phosphoprotein</keyword>
<dbReference type="Pfam" id="PF00512">
    <property type="entry name" value="HisKA"/>
    <property type="match status" value="1"/>
</dbReference>
<dbReference type="Pfam" id="PF13185">
    <property type="entry name" value="GAF_2"/>
    <property type="match status" value="3"/>
</dbReference>
<dbReference type="Gene3D" id="3.30.565.10">
    <property type="entry name" value="Histidine kinase-like ATPase, C-terminal domain"/>
    <property type="match status" value="1"/>
</dbReference>
<dbReference type="SMART" id="SM00387">
    <property type="entry name" value="HATPase_c"/>
    <property type="match status" value="1"/>
</dbReference>
<dbReference type="PRINTS" id="PR00344">
    <property type="entry name" value="BCTRLSENSOR"/>
</dbReference>
<keyword evidence="5" id="KW-0418">Kinase</keyword>
<dbReference type="InterPro" id="IPR036890">
    <property type="entry name" value="HATPase_C_sf"/>
</dbReference>
<feature type="domain" description="Histidine kinase" evidence="7">
    <location>
        <begin position="818"/>
        <end position="1035"/>
    </location>
</feature>
<reference evidence="9 10" key="1">
    <citation type="submission" date="2018-09" db="EMBL/GenBank/DDBJ databases">
        <authorList>
            <person name="Livingstone P.G."/>
            <person name="Whitworth D.E."/>
        </authorList>
    </citation>
    <scope>NUCLEOTIDE SEQUENCE [LARGE SCALE GENOMIC DNA]</scope>
    <source>
        <strain evidence="9 10">CA031B</strain>
    </source>
</reference>
<feature type="compositionally biased region" description="Basic and acidic residues" evidence="6">
    <location>
        <begin position="695"/>
        <end position="710"/>
    </location>
</feature>
<comment type="caution">
    <text evidence="9">The sequence shown here is derived from an EMBL/GenBank/DDBJ whole genome shotgun (WGS) entry which is preliminary data.</text>
</comment>
<dbReference type="Gene3D" id="2.10.70.100">
    <property type="match status" value="1"/>
</dbReference>
<dbReference type="NCBIfam" id="TIGR00229">
    <property type="entry name" value="sensory_box"/>
    <property type="match status" value="1"/>
</dbReference>
<feature type="region of interest" description="Disordered" evidence="6">
    <location>
        <begin position="694"/>
        <end position="713"/>
    </location>
</feature>
<evidence type="ECO:0000256" key="4">
    <source>
        <dbReference type="ARBA" id="ARBA00022679"/>
    </source>
</evidence>
<dbReference type="CDD" id="cd00082">
    <property type="entry name" value="HisKA"/>
    <property type="match status" value="1"/>
</dbReference>
<evidence type="ECO:0000256" key="3">
    <source>
        <dbReference type="ARBA" id="ARBA00022553"/>
    </source>
</evidence>
<dbReference type="PANTHER" id="PTHR43047:SF72">
    <property type="entry name" value="OSMOSENSING HISTIDINE PROTEIN KINASE SLN1"/>
    <property type="match status" value="1"/>
</dbReference>
<dbReference type="InterPro" id="IPR003661">
    <property type="entry name" value="HisK_dim/P_dom"/>
</dbReference>
<dbReference type="InterPro" id="IPR029016">
    <property type="entry name" value="GAF-like_dom_sf"/>
</dbReference>
<dbReference type="Gene3D" id="3.30.450.40">
    <property type="match status" value="3"/>
</dbReference>
<dbReference type="SMART" id="SM00086">
    <property type="entry name" value="PAC"/>
    <property type="match status" value="1"/>
</dbReference>
<dbReference type="InterPro" id="IPR000700">
    <property type="entry name" value="PAS-assoc_C"/>
</dbReference>